<dbReference type="Proteomes" id="UP001596137">
    <property type="component" value="Unassembled WGS sequence"/>
</dbReference>
<feature type="domain" description="HTH luxR-type" evidence="3">
    <location>
        <begin position="851"/>
        <end position="916"/>
    </location>
</feature>
<dbReference type="SUPFAM" id="SSF46894">
    <property type="entry name" value="C-terminal effector domain of the bipartite response regulators"/>
    <property type="match status" value="1"/>
</dbReference>
<dbReference type="CDD" id="cd06170">
    <property type="entry name" value="LuxR_C_like"/>
    <property type="match status" value="1"/>
</dbReference>
<sequence length="920" mass="98909">MTGSSVTEPPLLGRQAECAAIDAVLESARDGQGSVLVVRGETGVGKTALLDRGAARASAFRLARVAGVESESELMGAGLQQLLGPLIEKARRLPGPQREALETTLGLQEGPAADRFLVGLAVLGMLSELADQRPLLVVVDDAQWLDAVSTQVLAFVARRLAAERMAMLFSLREPGGGTDLDGLPALHVSGLGDHDARRLLSSVIPGGLDEQVRDRIVAETRGNPLALLELPAAMTPAELAGGFGLPDARMLSGRIEHSFVRRVEALPDDTRLLMFAAAAEPVGDMLVLMRALERLGIAIGAAEPAESAGLIDLGPRVVFRHPTVRTAAYRATPAQVRRRGHAALAEATDAEADPDRRAWHRAHATAAPEEDVAAELERRAARAQARAGAEAAAAFLERAAELTPDPRLRGVRALAAAQAKLDAGALGAAESLLALAAIAPLEMADRARLERVRAHIAFARTRGSGTPTLLSVAARQLEPVDPELARETHLEAMWALMRSGRFGGADGVPAAAKAALAPVGDEPVRAVDQFLQVLVIRRTQGHSQVLPAVRRAIATFQREGLRRDNIAWCWLACQLAMDVWDDEACAAMAGGLAEVARERGMLTVLPFALNYSAAHQLFAGRFDLAQQLIGEADSITRATRNVAIADFSVLLAAWRGERDRTLGMRERILADATARGEGFAVEAAEWAAATLYLGYGEYGAAAEAARRAYEPEGLGFTVWVLPELIEAAVRAGDPATAQQAFERLAERSATSDTAWARGIEARSQALLSDDGSAEELYQQAIEHLARSRVAVHRFRAQLIYGEWLRRQNRRVDARVQLKAAYQAFDAMGAEAFARRAERELLATGETVHKRTGDAGVELTFQEAQIARLARDGHTNPEIAAQLFLSHRTVEWHLRKVFTKLDITSRRELARALRATEPATA</sequence>
<protein>
    <submittedName>
        <fullName evidence="4">AAA family ATPase</fullName>
    </submittedName>
</protein>
<dbReference type="Gene3D" id="3.40.50.300">
    <property type="entry name" value="P-loop containing nucleotide triphosphate hydrolases"/>
    <property type="match status" value="1"/>
</dbReference>
<dbReference type="InterPro" id="IPR041664">
    <property type="entry name" value="AAA_16"/>
</dbReference>
<name>A0ABW1NP27_9ACTN</name>
<dbReference type="Pfam" id="PF00196">
    <property type="entry name" value="GerE"/>
    <property type="match status" value="1"/>
</dbReference>
<accession>A0ABW1NP27</accession>
<evidence type="ECO:0000256" key="2">
    <source>
        <dbReference type="ARBA" id="ARBA00022840"/>
    </source>
</evidence>
<evidence type="ECO:0000259" key="3">
    <source>
        <dbReference type="PROSITE" id="PS50043"/>
    </source>
</evidence>
<reference evidence="5" key="1">
    <citation type="journal article" date="2019" name="Int. J. Syst. Evol. Microbiol.">
        <title>The Global Catalogue of Microorganisms (GCM) 10K type strain sequencing project: providing services to taxonomists for standard genome sequencing and annotation.</title>
        <authorList>
            <consortium name="The Broad Institute Genomics Platform"/>
            <consortium name="The Broad Institute Genome Sequencing Center for Infectious Disease"/>
            <person name="Wu L."/>
            <person name="Ma J."/>
        </authorList>
    </citation>
    <scope>NUCLEOTIDE SEQUENCE [LARGE SCALE GENOMIC DNA]</scope>
    <source>
        <strain evidence="5">JCM 30346</strain>
    </source>
</reference>
<dbReference type="InterPro" id="IPR016032">
    <property type="entry name" value="Sig_transdc_resp-reg_C-effctor"/>
</dbReference>
<dbReference type="PANTHER" id="PTHR16305:SF35">
    <property type="entry name" value="TRANSCRIPTIONAL ACTIVATOR DOMAIN"/>
    <property type="match status" value="1"/>
</dbReference>
<evidence type="ECO:0000313" key="5">
    <source>
        <dbReference type="Proteomes" id="UP001596137"/>
    </source>
</evidence>
<dbReference type="PROSITE" id="PS50043">
    <property type="entry name" value="HTH_LUXR_2"/>
    <property type="match status" value="1"/>
</dbReference>
<organism evidence="4 5">
    <name type="scientific">Sphaerisporangium aureirubrum</name>
    <dbReference type="NCBI Taxonomy" id="1544736"/>
    <lineage>
        <taxon>Bacteria</taxon>
        <taxon>Bacillati</taxon>
        <taxon>Actinomycetota</taxon>
        <taxon>Actinomycetes</taxon>
        <taxon>Streptosporangiales</taxon>
        <taxon>Streptosporangiaceae</taxon>
        <taxon>Sphaerisporangium</taxon>
    </lineage>
</organism>
<evidence type="ECO:0000256" key="1">
    <source>
        <dbReference type="ARBA" id="ARBA00022741"/>
    </source>
</evidence>
<dbReference type="InterPro" id="IPR027417">
    <property type="entry name" value="P-loop_NTPase"/>
</dbReference>
<proteinExistence type="predicted"/>
<dbReference type="EMBL" id="JBHSRF010000036">
    <property type="protein sequence ID" value="MFC6083997.1"/>
    <property type="molecule type" value="Genomic_DNA"/>
</dbReference>
<keyword evidence="5" id="KW-1185">Reference proteome</keyword>
<keyword evidence="2" id="KW-0067">ATP-binding</keyword>
<dbReference type="InterPro" id="IPR000792">
    <property type="entry name" value="Tscrpt_reg_LuxR_C"/>
</dbReference>
<dbReference type="SMART" id="SM00421">
    <property type="entry name" value="HTH_LUXR"/>
    <property type="match status" value="1"/>
</dbReference>
<dbReference type="Gene3D" id="1.10.10.10">
    <property type="entry name" value="Winged helix-like DNA-binding domain superfamily/Winged helix DNA-binding domain"/>
    <property type="match status" value="1"/>
</dbReference>
<dbReference type="Pfam" id="PF13191">
    <property type="entry name" value="AAA_16"/>
    <property type="match status" value="1"/>
</dbReference>
<dbReference type="PANTHER" id="PTHR16305">
    <property type="entry name" value="TESTICULAR SOLUBLE ADENYLYL CYCLASE"/>
    <property type="match status" value="1"/>
</dbReference>
<dbReference type="RefSeq" id="WP_380756584.1">
    <property type="nucleotide sequence ID" value="NZ_JBHSRF010000036.1"/>
</dbReference>
<evidence type="ECO:0000313" key="4">
    <source>
        <dbReference type="EMBL" id="MFC6083997.1"/>
    </source>
</evidence>
<dbReference type="InterPro" id="IPR036388">
    <property type="entry name" value="WH-like_DNA-bd_sf"/>
</dbReference>
<keyword evidence="1" id="KW-0547">Nucleotide-binding</keyword>
<gene>
    <name evidence="4" type="ORF">ACFP1K_22715</name>
</gene>
<dbReference type="PRINTS" id="PR00038">
    <property type="entry name" value="HTHLUXR"/>
</dbReference>
<comment type="caution">
    <text evidence="4">The sequence shown here is derived from an EMBL/GenBank/DDBJ whole genome shotgun (WGS) entry which is preliminary data.</text>
</comment>
<dbReference type="SUPFAM" id="SSF52540">
    <property type="entry name" value="P-loop containing nucleoside triphosphate hydrolases"/>
    <property type="match status" value="1"/>
</dbReference>